<dbReference type="PANTHER" id="PTHR13696:SF52">
    <property type="entry name" value="PARA FAMILY PROTEIN CT_582"/>
    <property type="match status" value="1"/>
</dbReference>
<dbReference type="EMBL" id="CP042435">
    <property type="protein sequence ID" value="QEC68074.1"/>
    <property type="molecule type" value="Genomic_DNA"/>
</dbReference>
<dbReference type="AlphaFoldDB" id="A0A5B8V9H9"/>
<dbReference type="InterPro" id="IPR025669">
    <property type="entry name" value="AAA_dom"/>
</dbReference>
<dbReference type="Proteomes" id="UP000321533">
    <property type="component" value="Chromosome"/>
</dbReference>
<dbReference type="Gene3D" id="3.40.50.300">
    <property type="entry name" value="P-loop containing nucleotide triphosphate hydrolases"/>
    <property type="match status" value="1"/>
</dbReference>
<accession>A0A5B8V9H9</accession>
<organism evidence="2 3">
    <name type="scientific">Panacibacter ginsenosidivorans</name>
    <dbReference type="NCBI Taxonomy" id="1813871"/>
    <lineage>
        <taxon>Bacteria</taxon>
        <taxon>Pseudomonadati</taxon>
        <taxon>Bacteroidota</taxon>
        <taxon>Chitinophagia</taxon>
        <taxon>Chitinophagales</taxon>
        <taxon>Chitinophagaceae</taxon>
        <taxon>Panacibacter</taxon>
    </lineage>
</organism>
<dbReference type="SUPFAM" id="SSF52540">
    <property type="entry name" value="P-loop containing nucleoside triphosphate hydrolases"/>
    <property type="match status" value="1"/>
</dbReference>
<dbReference type="OrthoDB" id="9815116at2"/>
<proteinExistence type="predicted"/>
<dbReference type="InterPro" id="IPR050678">
    <property type="entry name" value="DNA_Partitioning_ATPase"/>
</dbReference>
<name>A0A5B8V9H9_9BACT</name>
<dbReference type="PANTHER" id="PTHR13696">
    <property type="entry name" value="P-LOOP CONTAINING NUCLEOSIDE TRIPHOSPHATE HYDROLASE"/>
    <property type="match status" value="1"/>
</dbReference>
<gene>
    <name evidence="2" type="ORF">FRZ67_12470</name>
</gene>
<dbReference type="KEGG" id="pgin:FRZ67_12470"/>
<dbReference type="InterPro" id="IPR027417">
    <property type="entry name" value="P-loop_NTPase"/>
</dbReference>
<dbReference type="CDD" id="cd02042">
    <property type="entry name" value="ParAB_family"/>
    <property type="match status" value="1"/>
</dbReference>
<evidence type="ECO:0000313" key="3">
    <source>
        <dbReference type="Proteomes" id="UP000321533"/>
    </source>
</evidence>
<protein>
    <submittedName>
        <fullName evidence="2">ParA family protein</fullName>
    </submittedName>
</protein>
<evidence type="ECO:0000259" key="1">
    <source>
        <dbReference type="Pfam" id="PF13614"/>
    </source>
</evidence>
<keyword evidence="3" id="KW-1185">Reference proteome</keyword>
<evidence type="ECO:0000313" key="2">
    <source>
        <dbReference type="EMBL" id="QEC68074.1"/>
    </source>
</evidence>
<feature type="domain" description="AAA" evidence="1">
    <location>
        <begin position="3"/>
        <end position="164"/>
    </location>
</feature>
<reference evidence="2 3" key="1">
    <citation type="journal article" date="2016" name="Int. J. Syst. Evol. Microbiol.">
        <title>Panacibacter ginsenosidivorans gen. nov., sp. nov., with ginsenoside converting activity isolated from soil of a ginseng field.</title>
        <authorList>
            <person name="Siddiqi M.Z."/>
            <person name="Muhammad Shafi S."/>
            <person name="Choi K.D."/>
            <person name="Im W.T."/>
        </authorList>
    </citation>
    <scope>NUCLEOTIDE SEQUENCE [LARGE SCALE GENOMIC DNA]</scope>
    <source>
        <strain evidence="2 3">Gsoil1550</strain>
    </source>
</reference>
<sequence>MVSIALYNLKGGVGKTAAAVNLAYLAAADGLKTLVWDLDPQGSSSFYLNVKADVKNESRKLITGELAAKDAAQDSAFENLWVIPADLSARNADLALDDLKQSKKKLKSVLTGLKQFDLVILDCPPGISLLHENIFNAADWVLMPNIPTTLSIRSFETVMNYFKENDLDAGTLKCFFSMVDHRKNLHHEVMQEFYKDKLFFKNYIPYLSDVEKMGTHQQPIFEFANSSYAAQCYRDLWNEIKKTCL</sequence>
<dbReference type="RefSeq" id="WP_147189881.1">
    <property type="nucleotide sequence ID" value="NZ_CP042435.1"/>
</dbReference>
<dbReference type="Pfam" id="PF13614">
    <property type="entry name" value="AAA_31"/>
    <property type="match status" value="1"/>
</dbReference>